<proteinExistence type="predicted"/>
<reference evidence="1 2" key="1">
    <citation type="submission" date="2014-07" db="EMBL/GenBank/DDBJ databases">
        <title>Draft genome sequence of Thalassospira profundimaris S25-3-2.</title>
        <authorList>
            <person name="Lai Q."/>
            <person name="Shao Z."/>
        </authorList>
    </citation>
    <scope>NUCLEOTIDE SEQUENCE [LARGE SCALE GENOMIC DNA]</scope>
    <source>
        <strain evidence="1 2">S25-3-2</strain>
    </source>
</reference>
<dbReference type="OrthoDB" id="7374741at2"/>
<gene>
    <name evidence="1" type="ORF">TH25_05890</name>
</gene>
<protein>
    <submittedName>
        <fullName evidence="1">Uncharacterized protein</fullName>
    </submittedName>
</protein>
<dbReference type="RefSeq" id="WP_114087441.1">
    <property type="nucleotide sequence ID" value="NZ_JPWH01000003.1"/>
</dbReference>
<evidence type="ECO:0000313" key="2">
    <source>
        <dbReference type="Proteomes" id="UP000252517"/>
    </source>
</evidence>
<dbReference type="Proteomes" id="UP000252517">
    <property type="component" value="Unassembled WGS sequence"/>
</dbReference>
<dbReference type="AlphaFoldDB" id="A0A367XFY1"/>
<sequence>MLELPWTPGGENALQNVLDNIGLPWRMRTEDIIARFGLSRHAGFDWEQSPIVPCPLGLDGLIYPLSPEPGAFSLRDQVPLSFSGEIWVKDDPIANIEHAFRQLANLLGPAPIIKSANTYTAEWRAGPAFISAMVWPAWLQHWPTENAAHERDGRLKTACLVRIKPGYRRPMSEEERAWLKSFSPFANIAGFGTAKTLYELWSIAPVSLAQDYLRLPPIDQDNFLGQIGFSADDRAMIASTSQLYIVPVAHITGLTLTKVLPAKGPGGAGLALSYRPHGMSDECHREIGLASSDGKDALNDLAFQLSERIGCALTIPEPQYDC</sequence>
<accession>A0A367XFY1</accession>
<evidence type="ECO:0000313" key="1">
    <source>
        <dbReference type="EMBL" id="RCK52568.1"/>
    </source>
</evidence>
<organism evidence="1 2">
    <name type="scientific">Thalassospira profundimaris</name>
    <dbReference type="NCBI Taxonomy" id="502049"/>
    <lineage>
        <taxon>Bacteria</taxon>
        <taxon>Pseudomonadati</taxon>
        <taxon>Pseudomonadota</taxon>
        <taxon>Alphaproteobacteria</taxon>
        <taxon>Rhodospirillales</taxon>
        <taxon>Thalassospiraceae</taxon>
        <taxon>Thalassospira</taxon>
    </lineage>
</organism>
<comment type="caution">
    <text evidence="1">The sequence shown here is derived from an EMBL/GenBank/DDBJ whole genome shotgun (WGS) entry which is preliminary data.</text>
</comment>
<name>A0A367XFY1_9PROT</name>
<dbReference type="EMBL" id="JPWH01000003">
    <property type="protein sequence ID" value="RCK52568.1"/>
    <property type="molecule type" value="Genomic_DNA"/>
</dbReference>